<reference evidence="1 2" key="1">
    <citation type="submission" date="2017-07" db="EMBL/GenBank/DDBJ databases">
        <title>Leptospira spp. isolated from tropical soils.</title>
        <authorList>
            <person name="Thibeaux R."/>
            <person name="Iraola G."/>
            <person name="Ferres I."/>
            <person name="Bierque E."/>
            <person name="Girault D."/>
            <person name="Soupe-Gilbert M.-E."/>
            <person name="Picardeau M."/>
            <person name="Goarant C."/>
        </authorList>
    </citation>
    <scope>NUCLEOTIDE SEQUENCE [LARGE SCALE GENOMIC DNA]</scope>
    <source>
        <strain evidence="1 2">MCA1-C-A1</strain>
    </source>
</reference>
<dbReference type="RefSeq" id="WP_100707435.1">
    <property type="nucleotide sequence ID" value="NZ_NPDL01000006.1"/>
</dbReference>
<evidence type="ECO:0000313" key="1">
    <source>
        <dbReference type="EMBL" id="PJZ24739.1"/>
    </source>
</evidence>
<name>A0A2M9XAU0_9LEPT</name>
<dbReference type="Proteomes" id="UP000232196">
    <property type="component" value="Unassembled WGS sequence"/>
</dbReference>
<keyword evidence="2" id="KW-1185">Reference proteome</keyword>
<gene>
    <name evidence="1" type="ORF">CH357_14225</name>
</gene>
<evidence type="ECO:0000313" key="2">
    <source>
        <dbReference type="Proteomes" id="UP000232196"/>
    </source>
</evidence>
<dbReference type="OrthoDB" id="345323at2"/>
<comment type="caution">
    <text evidence="1">The sequence shown here is derived from an EMBL/GenBank/DDBJ whole genome shotgun (WGS) entry which is preliminary data.</text>
</comment>
<protein>
    <submittedName>
        <fullName evidence="1">Uncharacterized protein</fullName>
    </submittedName>
</protein>
<accession>A0A2M9XAU0</accession>
<organism evidence="1 2">
    <name type="scientific">Leptospira hartskeerlii</name>
    <dbReference type="NCBI Taxonomy" id="2023177"/>
    <lineage>
        <taxon>Bacteria</taxon>
        <taxon>Pseudomonadati</taxon>
        <taxon>Spirochaetota</taxon>
        <taxon>Spirochaetia</taxon>
        <taxon>Leptospirales</taxon>
        <taxon>Leptospiraceae</taxon>
        <taxon>Leptospira</taxon>
    </lineage>
</organism>
<proteinExistence type="predicted"/>
<sequence>MEDQEPKKQGFPFHPLEDFVLGEVLGRTLIKLGHSKEEVDKAIHSHLPEGKPEFLFTPNAKKQLLLQSMPVELRSFLEAGKEKEVLEIFRKTISEEGRLDLALELLEWICTGFEKEELVRALFQLVLNGKIELSSEFYPLLMEEYDKEMRGDLDRIREE</sequence>
<dbReference type="EMBL" id="NPDN01000007">
    <property type="protein sequence ID" value="PJZ24739.1"/>
    <property type="molecule type" value="Genomic_DNA"/>
</dbReference>
<dbReference type="AlphaFoldDB" id="A0A2M9XAU0"/>